<accession>A0A4Q8QB11</accession>
<protein>
    <submittedName>
        <fullName evidence="1">Uncharacterized protein</fullName>
    </submittedName>
</protein>
<organism evidence="1 2">
    <name type="scientific">Flagellimonas allohymeniacidonis</name>
    <dbReference type="NCBI Taxonomy" id="2517819"/>
    <lineage>
        <taxon>Bacteria</taxon>
        <taxon>Pseudomonadati</taxon>
        <taxon>Bacteroidota</taxon>
        <taxon>Flavobacteriia</taxon>
        <taxon>Flavobacteriales</taxon>
        <taxon>Flavobacteriaceae</taxon>
        <taxon>Flagellimonas</taxon>
    </lineage>
</organism>
<dbReference type="RefSeq" id="WP_130614391.1">
    <property type="nucleotide sequence ID" value="NZ_SGIU01000002.1"/>
</dbReference>
<evidence type="ECO:0000313" key="2">
    <source>
        <dbReference type="Proteomes" id="UP000291981"/>
    </source>
</evidence>
<gene>
    <name evidence="1" type="ORF">EW142_12665</name>
</gene>
<keyword evidence="2" id="KW-1185">Reference proteome</keyword>
<name>A0A4Q8QB11_9FLAO</name>
<dbReference type="Proteomes" id="UP000291981">
    <property type="component" value="Unassembled WGS sequence"/>
</dbReference>
<evidence type="ECO:0000313" key="1">
    <source>
        <dbReference type="EMBL" id="TAI47515.1"/>
    </source>
</evidence>
<dbReference type="OrthoDB" id="1444205at2"/>
<comment type="caution">
    <text evidence="1">The sequence shown here is derived from an EMBL/GenBank/DDBJ whole genome shotgun (WGS) entry which is preliminary data.</text>
</comment>
<sequence>MFHLLDVVIDSKVKNELGRINPLKCLICPYGGGGCFCSFGIMELEAFEEIRKFYCRNHPEVTQGKMMSSPAIHYKNKVFAFLSRKNNMVFKLGKGFDLNSIKVELGEFSPFKTKKPLSGWYELGFEHRENWMPLTELALNHIKSE</sequence>
<reference evidence="1 2" key="1">
    <citation type="submission" date="2019-02" db="EMBL/GenBank/DDBJ databases">
        <title>Draft genome sequence of Muricauda sp. 176CP4-71.</title>
        <authorList>
            <person name="Park J.-S."/>
        </authorList>
    </citation>
    <scope>NUCLEOTIDE SEQUENCE [LARGE SCALE GENOMIC DNA]</scope>
    <source>
        <strain evidence="1 2">176CP4-71</strain>
    </source>
</reference>
<dbReference type="EMBL" id="SGIU01000002">
    <property type="protein sequence ID" value="TAI47515.1"/>
    <property type="molecule type" value="Genomic_DNA"/>
</dbReference>
<dbReference type="AlphaFoldDB" id="A0A4Q8QB11"/>
<proteinExistence type="predicted"/>